<organism evidence="1 2">
    <name type="scientific">Paenibacillus larvae subsp. larvae</name>
    <dbReference type="NCBI Taxonomy" id="147375"/>
    <lineage>
        <taxon>Bacteria</taxon>
        <taxon>Bacillati</taxon>
        <taxon>Bacillota</taxon>
        <taxon>Bacilli</taxon>
        <taxon>Bacillales</taxon>
        <taxon>Paenibacillaceae</taxon>
        <taxon>Paenibacillus</taxon>
    </lineage>
</organism>
<name>A0A6C0QQY1_9BACL</name>
<accession>A0A6C0QQY1</accession>
<reference evidence="1 2" key="1">
    <citation type="journal article" date="2020" name="Int. J. Med. Microbiol.">
        <title>Discovery of Paenibacillus larvae ERIC V: Phenotypic and genomic comparison to genotypes ERIC I-IV reveal different inventories of virulence factors which correlate with epidemiological prevalences of American Foulbrood.</title>
        <authorList>
            <person name="Beims H."/>
            <person name="Bunk B."/>
            <person name="Erler S."/>
            <person name="Mohr K.I."/>
            <person name="Sproer C."/>
            <person name="Pradella S."/>
            <person name="Gunther G."/>
            <person name="Rohde M."/>
            <person name="von der Ohe W."/>
            <person name="Steinert M."/>
        </authorList>
    </citation>
    <scope>NUCLEOTIDE SEQUENCE [LARGE SCALE GENOMIC DNA]</scope>
    <source>
        <strain evidence="1">Eric_V</strain>
    </source>
</reference>
<evidence type="ECO:0000313" key="1">
    <source>
        <dbReference type="EMBL" id="QHZ50656.1"/>
    </source>
</evidence>
<gene>
    <name evidence="1" type="ORF">ERICV_01498</name>
</gene>
<sequence>MKKILSHDLREKAGSSSYNRFDYQVHWIVYHMMNEYRRNFQFLMSFLKSLLLPG</sequence>
<dbReference type="Proteomes" id="UP000464330">
    <property type="component" value="Chromosome"/>
</dbReference>
<dbReference type="AlphaFoldDB" id="A0A6C0QQY1"/>
<evidence type="ECO:0000313" key="2">
    <source>
        <dbReference type="Proteomes" id="UP000464330"/>
    </source>
</evidence>
<protein>
    <submittedName>
        <fullName evidence="1">Uncharacterized protein</fullName>
    </submittedName>
</protein>
<proteinExistence type="predicted"/>
<dbReference type="EMBL" id="CP019717">
    <property type="protein sequence ID" value="QHZ50656.1"/>
    <property type="molecule type" value="Genomic_DNA"/>
</dbReference>